<reference evidence="1" key="1">
    <citation type="submission" date="2020-12" db="EMBL/GenBank/DDBJ databases">
        <authorList>
            <consortium name="Molecular Ecology Group"/>
        </authorList>
    </citation>
    <scope>NUCLEOTIDE SEQUENCE</scope>
    <source>
        <strain evidence="1">TBG_1078</strain>
    </source>
</reference>
<name>A0A811ZRX5_NYCPR</name>
<dbReference type="EMBL" id="CAJHUB010000774">
    <property type="protein sequence ID" value="CAD7691411.1"/>
    <property type="molecule type" value="Genomic_DNA"/>
</dbReference>
<organism evidence="1 2">
    <name type="scientific">Nyctereutes procyonoides</name>
    <name type="common">Raccoon dog</name>
    <name type="synonym">Canis procyonoides</name>
    <dbReference type="NCBI Taxonomy" id="34880"/>
    <lineage>
        <taxon>Eukaryota</taxon>
        <taxon>Metazoa</taxon>
        <taxon>Chordata</taxon>
        <taxon>Craniata</taxon>
        <taxon>Vertebrata</taxon>
        <taxon>Euteleostomi</taxon>
        <taxon>Mammalia</taxon>
        <taxon>Eutheria</taxon>
        <taxon>Laurasiatheria</taxon>
        <taxon>Carnivora</taxon>
        <taxon>Caniformia</taxon>
        <taxon>Canidae</taxon>
        <taxon>Nyctereutes</taxon>
    </lineage>
</organism>
<dbReference type="Proteomes" id="UP000645828">
    <property type="component" value="Unassembled WGS sequence"/>
</dbReference>
<comment type="caution">
    <text evidence="1">The sequence shown here is derived from an EMBL/GenBank/DDBJ whole genome shotgun (WGS) entry which is preliminary data.</text>
</comment>
<dbReference type="GO" id="GO:0005730">
    <property type="term" value="C:nucleolus"/>
    <property type="evidence" value="ECO:0007669"/>
    <property type="project" value="TreeGrafter"/>
</dbReference>
<sequence length="221" mass="24804">MSATPEIKSHGMKFAEEQLLKHGRTVTLKQDTHGVGHDPAKEFTDHWWDELFNRTVASLVVEAGQDGVRIKRLSKETGRRNHPKPNLLYQKFVKLQDQNPVLQTPNSYLTSGSLCGACFSLCLVLHQALCRKPASPSACVSASLCISHERISRILKKKKKEKRKYKAREVGNGQIMEGSINKTEEPELYPAGGRELGKFVLCFVRASSLWQQYGGKTVKNL</sequence>
<dbReference type="PANTHER" id="PTHR23149">
    <property type="entry name" value="G PATCH DOMAIN CONTAINING PROTEIN"/>
    <property type="match status" value="1"/>
</dbReference>
<accession>A0A811ZRX5</accession>
<gene>
    <name evidence="1" type="ORF">NYPRO_LOCUS24205</name>
</gene>
<proteinExistence type="predicted"/>
<protein>
    <submittedName>
        <fullName evidence="1">(raccoon dog) hypothetical protein</fullName>
    </submittedName>
</protein>
<evidence type="ECO:0000313" key="1">
    <source>
        <dbReference type="EMBL" id="CAD7691411.1"/>
    </source>
</evidence>
<dbReference type="PANTHER" id="PTHR23149:SF9">
    <property type="entry name" value="G PATCH DOMAIN-CONTAINING PROTEIN 4"/>
    <property type="match status" value="1"/>
</dbReference>
<evidence type="ECO:0000313" key="2">
    <source>
        <dbReference type="Proteomes" id="UP000645828"/>
    </source>
</evidence>
<keyword evidence="2" id="KW-1185">Reference proteome</keyword>
<dbReference type="InterPro" id="IPR050656">
    <property type="entry name" value="PINX1"/>
</dbReference>
<dbReference type="AlphaFoldDB" id="A0A811ZRX5"/>